<dbReference type="CDD" id="cd00408">
    <property type="entry name" value="DHDPS-like"/>
    <property type="match status" value="1"/>
</dbReference>
<evidence type="ECO:0000256" key="1">
    <source>
        <dbReference type="ARBA" id="ARBA00023239"/>
    </source>
</evidence>
<feature type="active site" description="Proton donor/acceptor" evidence="3">
    <location>
        <position position="142"/>
    </location>
</feature>
<dbReference type="GO" id="GO:0019262">
    <property type="term" value="P:N-acetylneuraminate catabolic process"/>
    <property type="evidence" value="ECO:0007669"/>
    <property type="project" value="TreeGrafter"/>
</dbReference>
<keyword evidence="5" id="KW-1185">Reference proteome</keyword>
<dbReference type="RefSeq" id="WP_090710143.1">
    <property type="nucleotide sequence ID" value="NZ_FOVM01000003.1"/>
</dbReference>
<dbReference type="Proteomes" id="UP000198867">
    <property type="component" value="Unassembled WGS sequence"/>
</dbReference>
<dbReference type="Pfam" id="PF00701">
    <property type="entry name" value="DHDPS"/>
    <property type="match status" value="1"/>
</dbReference>
<dbReference type="EMBL" id="FOVM01000003">
    <property type="protein sequence ID" value="SFN62335.1"/>
    <property type="molecule type" value="Genomic_DNA"/>
</dbReference>
<dbReference type="STRING" id="995034.SAMN05216219_1493"/>
<evidence type="ECO:0000313" key="4">
    <source>
        <dbReference type="EMBL" id="SFN62335.1"/>
    </source>
</evidence>
<dbReference type="SMART" id="SM01130">
    <property type="entry name" value="DHDPS"/>
    <property type="match status" value="1"/>
</dbReference>
<evidence type="ECO:0000256" key="2">
    <source>
        <dbReference type="PIRNR" id="PIRNR001365"/>
    </source>
</evidence>
<dbReference type="PANTHER" id="PTHR42849">
    <property type="entry name" value="N-ACETYLNEURAMINATE LYASE"/>
    <property type="match status" value="1"/>
</dbReference>
<evidence type="ECO:0000256" key="3">
    <source>
        <dbReference type="PIRSR" id="PIRSR001365-1"/>
    </source>
</evidence>
<dbReference type="SUPFAM" id="SSF51569">
    <property type="entry name" value="Aldolase"/>
    <property type="match status" value="1"/>
</dbReference>
<sequence length="312" mass="33304">MRPLTSAEIEGTWATVLTPFDQDDALNEAALDRQLDLIIDASPSGMYTHGTAGEFFNQTDSEWLTVVSRVATRSEAASLPFQVGASHPSPVVALERIRLAGHLNPSAIQVILPDWLPLSRDETRSVLERYSAAAGDVGLVLYNPPHAKNVLLPDELDALTDEFSSIVGLKVADGDADWYESMATIMQRVSVFVPGHHLATGLAKGAKGAYSNVACLHPAGAVEWARRSMSEAAWGLDVEKQIAAFLDTAIAPLVAKRYSNVTLDKALAAAGGHLGDVGHVRWPHVTASDAEVAHIRDSATTMLPAFLRPAAG</sequence>
<dbReference type="InterPro" id="IPR002220">
    <property type="entry name" value="DapA-like"/>
</dbReference>
<comment type="similarity">
    <text evidence="2">Belongs to the DapA family.</text>
</comment>
<protein>
    <submittedName>
        <fullName evidence="4">Dihydrodipicolinate synthase/N-acetylneuraminate lyase</fullName>
    </submittedName>
</protein>
<dbReference type="PIRSF" id="PIRSF001365">
    <property type="entry name" value="DHDPS"/>
    <property type="match status" value="1"/>
</dbReference>
<dbReference type="PANTHER" id="PTHR42849:SF1">
    <property type="entry name" value="N-ACETYLNEURAMINATE LYASE"/>
    <property type="match status" value="1"/>
</dbReference>
<dbReference type="InterPro" id="IPR013785">
    <property type="entry name" value="Aldolase_TIM"/>
</dbReference>
<gene>
    <name evidence="4" type="ORF">SAMN05216219_1493</name>
</gene>
<organism evidence="4 5">
    <name type="scientific">Mycetocola miduiensis</name>
    <dbReference type="NCBI Taxonomy" id="995034"/>
    <lineage>
        <taxon>Bacteria</taxon>
        <taxon>Bacillati</taxon>
        <taxon>Actinomycetota</taxon>
        <taxon>Actinomycetes</taxon>
        <taxon>Micrococcales</taxon>
        <taxon>Microbacteriaceae</taxon>
        <taxon>Mycetocola</taxon>
    </lineage>
</organism>
<dbReference type="GO" id="GO:0005829">
    <property type="term" value="C:cytosol"/>
    <property type="evidence" value="ECO:0007669"/>
    <property type="project" value="TreeGrafter"/>
</dbReference>
<accession>A0A1I5AIR9</accession>
<dbReference type="GO" id="GO:0008747">
    <property type="term" value="F:N-acetylneuraminate lyase activity"/>
    <property type="evidence" value="ECO:0007669"/>
    <property type="project" value="TreeGrafter"/>
</dbReference>
<dbReference type="Gene3D" id="3.20.20.70">
    <property type="entry name" value="Aldolase class I"/>
    <property type="match status" value="1"/>
</dbReference>
<keyword evidence="1 2" id="KW-0456">Lyase</keyword>
<feature type="active site" description="Schiff-base intermediate with substrate" evidence="3">
    <location>
        <position position="170"/>
    </location>
</feature>
<dbReference type="OrthoDB" id="9778880at2"/>
<name>A0A1I5AIR9_9MICO</name>
<dbReference type="AlphaFoldDB" id="A0A1I5AIR9"/>
<proteinExistence type="inferred from homology"/>
<evidence type="ECO:0000313" key="5">
    <source>
        <dbReference type="Proteomes" id="UP000198867"/>
    </source>
</evidence>
<reference evidence="5" key="1">
    <citation type="submission" date="2016-10" db="EMBL/GenBank/DDBJ databases">
        <authorList>
            <person name="Varghese N."/>
            <person name="Submissions S."/>
        </authorList>
    </citation>
    <scope>NUCLEOTIDE SEQUENCE [LARGE SCALE GENOMIC DNA]</scope>
    <source>
        <strain evidence="5">CGMCC 1.11101</strain>
    </source>
</reference>